<sequence>MEGNIQAEKKIIMTQKLLKLSGIGENRLHLAWLSSAEAQRFVDISTAVINSIKEQGKFEPAMYELELNAAEDTLKAETVRWMVGKEVKLLTKGDVYGRKWEREKFESVLDSVLEREYKIRLIRQAIIAGFTSVRSISSRTGLEMKQISYLLADMEKTSMVEFKGHENSVPVFGAL</sequence>
<feature type="domain" description="F420-non-reducing hydrogenase iron-sulfur subunit D" evidence="5">
    <location>
        <begin position="2"/>
        <end position="54"/>
    </location>
</feature>
<protein>
    <recommendedName>
        <fullName evidence="5">F420-non-reducing hydrogenase iron-sulfur subunit D domain-containing protein</fullName>
    </recommendedName>
</protein>
<keyword evidence="2" id="KW-0560">Oxidoreductase</keyword>
<organism evidence="6">
    <name type="scientific">uncultured Desulfobacterium sp</name>
    <dbReference type="NCBI Taxonomy" id="201089"/>
    <lineage>
        <taxon>Bacteria</taxon>
        <taxon>Pseudomonadati</taxon>
        <taxon>Thermodesulfobacteriota</taxon>
        <taxon>Desulfobacteria</taxon>
        <taxon>Desulfobacterales</taxon>
        <taxon>Desulfobacteriaceae</taxon>
        <taxon>Desulfobacterium</taxon>
        <taxon>environmental samples</taxon>
    </lineage>
</organism>
<dbReference type="AlphaFoldDB" id="E1YJB1"/>
<evidence type="ECO:0000256" key="1">
    <source>
        <dbReference type="ARBA" id="ARBA00022723"/>
    </source>
</evidence>
<evidence type="ECO:0000313" key="6">
    <source>
        <dbReference type="EMBL" id="CBX31365.1"/>
    </source>
</evidence>
<dbReference type="GO" id="GO:0046872">
    <property type="term" value="F:metal ion binding"/>
    <property type="evidence" value="ECO:0007669"/>
    <property type="project" value="UniProtKB-KW"/>
</dbReference>
<evidence type="ECO:0000256" key="2">
    <source>
        <dbReference type="ARBA" id="ARBA00023002"/>
    </source>
</evidence>
<keyword evidence="4" id="KW-0411">Iron-sulfur</keyword>
<dbReference type="Pfam" id="PF02662">
    <property type="entry name" value="FlpD"/>
    <property type="match status" value="1"/>
</dbReference>
<name>E1YJB1_9BACT</name>
<accession>E1YJB1</accession>
<dbReference type="GO" id="GO:0051536">
    <property type="term" value="F:iron-sulfur cluster binding"/>
    <property type="evidence" value="ECO:0007669"/>
    <property type="project" value="UniProtKB-KW"/>
</dbReference>
<keyword evidence="1" id="KW-0479">Metal-binding</keyword>
<dbReference type="EMBL" id="FR695877">
    <property type="protein sequence ID" value="CBX31365.1"/>
    <property type="molecule type" value="Genomic_DNA"/>
</dbReference>
<evidence type="ECO:0000256" key="3">
    <source>
        <dbReference type="ARBA" id="ARBA00023004"/>
    </source>
</evidence>
<dbReference type="GO" id="GO:0016491">
    <property type="term" value="F:oxidoreductase activity"/>
    <property type="evidence" value="ECO:0007669"/>
    <property type="project" value="UniProtKB-KW"/>
</dbReference>
<dbReference type="InterPro" id="IPR003813">
    <property type="entry name" value="MvhD/FlpD"/>
</dbReference>
<proteinExistence type="predicted"/>
<keyword evidence="3" id="KW-0408">Iron</keyword>
<evidence type="ECO:0000256" key="4">
    <source>
        <dbReference type="ARBA" id="ARBA00023014"/>
    </source>
</evidence>
<reference evidence="6" key="1">
    <citation type="journal article" date="2011" name="Environ. Microbiol.">
        <title>Genomic insights into the metabolic potential of the polycyclic aromatic hydrocarbon degrading sulfate-reducing Deltaproteobacterium N47.</title>
        <authorList>
            <person name="Bergmann F."/>
            <person name="Selesi D."/>
            <person name="Weinmaier T."/>
            <person name="Tischler P."/>
            <person name="Rattei T."/>
            <person name="Meckenstock R.U."/>
        </authorList>
    </citation>
    <scope>NUCLEOTIDE SEQUENCE</scope>
</reference>
<gene>
    <name evidence="6" type="ORF">N47_E48770</name>
</gene>
<evidence type="ECO:0000259" key="5">
    <source>
        <dbReference type="Pfam" id="PF02662"/>
    </source>
</evidence>